<reference evidence="2" key="2">
    <citation type="submission" date="2022-01" db="EMBL/GenBank/DDBJ databases">
        <authorList>
            <person name="Yamashiro T."/>
            <person name="Shiraishi A."/>
            <person name="Satake H."/>
            <person name="Nakayama K."/>
        </authorList>
    </citation>
    <scope>NUCLEOTIDE SEQUENCE</scope>
</reference>
<gene>
    <name evidence="2" type="ORF">Tco_0861722</name>
</gene>
<feature type="region of interest" description="Disordered" evidence="1">
    <location>
        <begin position="772"/>
        <end position="814"/>
    </location>
</feature>
<proteinExistence type="predicted"/>
<feature type="compositionally biased region" description="Low complexity" evidence="1">
    <location>
        <begin position="793"/>
        <end position="806"/>
    </location>
</feature>
<keyword evidence="3" id="KW-1185">Reference proteome</keyword>
<dbReference type="EMBL" id="BQNB010013333">
    <property type="protein sequence ID" value="GJT14680.1"/>
    <property type="molecule type" value="Genomic_DNA"/>
</dbReference>
<dbReference type="Proteomes" id="UP001151760">
    <property type="component" value="Unassembled WGS sequence"/>
</dbReference>
<organism evidence="2 3">
    <name type="scientific">Tanacetum coccineum</name>
    <dbReference type="NCBI Taxonomy" id="301880"/>
    <lineage>
        <taxon>Eukaryota</taxon>
        <taxon>Viridiplantae</taxon>
        <taxon>Streptophyta</taxon>
        <taxon>Embryophyta</taxon>
        <taxon>Tracheophyta</taxon>
        <taxon>Spermatophyta</taxon>
        <taxon>Magnoliopsida</taxon>
        <taxon>eudicotyledons</taxon>
        <taxon>Gunneridae</taxon>
        <taxon>Pentapetalae</taxon>
        <taxon>asterids</taxon>
        <taxon>campanulids</taxon>
        <taxon>Asterales</taxon>
        <taxon>Asteraceae</taxon>
        <taxon>Asteroideae</taxon>
        <taxon>Anthemideae</taxon>
        <taxon>Anthemidinae</taxon>
        <taxon>Tanacetum</taxon>
    </lineage>
</organism>
<sequence>MDGSSTAGYDKSKVRMYQTAIKWTFCQRMQAPRSKDNINCEIKGRRNHRKLDRENNDAPIIEDWVSDDEDEVEPIPKVEKKTVIPTATKKEFVKPETPVRRSVSCPNVHKHMVPRAVLMKTGLKTVNTARPVNTVRSVNTGRPFSTARGFNVVKPSACWVWKPIKPNGASLSNSQLNDKGFVDSGCSRHMSGNIAHLTQIPKTLMEVMLPLVRSKWRLNYWQRIMVLLINKLILPGQKLILVVEKFDTSVLEFNTADFPKRPLVGPSPTSEDSHVENQEIELGNIPQSYEVPTTPHIRIHKDHPIEHVIGDVQSSVQTRRMKTSYSEKGFLKVSQALRDPAWVEAMQEELLQFKLQKVWILVDLPKGHRAIGHTQEEGIDYDKVFAPVARIEAIRIFLAYASYMGFNGLPNRCQKCLLCIMTLSLRSTKFNYSDVKSKSMPIRLEKPLVSRWRAADVMNIFIDSMIGSLIYLKDIQSQISCFASVCMCKDLGFSKSPISYHLAVKRIFRYLKEKPSMPLKETVVATSTTEAKYVAAASCCGQNFRVCTAYGVEKLILARLIIATARPNYSTTQRLSAEASTDDNGEVKINATIDGHSLSITEGSLRRHLKLADQDGITSIPNSEIFEQLALMGYHTDSDKLTFQKGAFSPQWRFLIHNILHCLSPKKTAWEQFSSNIAAAVICLATNRKYNFSRMIFEHMVSNISSPHKFLMYPRFIQICLDMQRHHLQQHSRTYHVPSLSMKVFNNMKRPTKGFSGQEVALFPTMLDVTEPLTSPSRITSSPSPSPDPSPSHSPDNTTAAASQPSPTQPSPGA</sequence>
<comment type="caution">
    <text evidence="2">The sequence shown here is derived from an EMBL/GenBank/DDBJ whole genome shotgun (WGS) entry which is preliminary data.</text>
</comment>
<reference evidence="2" key="1">
    <citation type="journal article" date="2022" name="Int. J. Mol. Sci.">
        <title>Draft Genome of Tanacetum Coccineum: Genomic Comparison of Closely Related Tanacetum-Family Plants.</title>
        <authorList>
            <person name="Yamashiro T."/>
            <person name="Shiraishi A."/>
            <person name="Nakayama K."/>
            <person name="Satake H."/>
        </authorList>
    </citation>
    <scope>NUCLEOTIDE SEQUENCE</scope>
</reference>
<accession>A0ABQ5BIM5</accession>
<evidence type="ECO:0000313" key="3">
    <source>
        <dbReference type="Proteomes" id="UP001151760"/>
    </source>
</evidence>
<evidence type="ECO:0008006" key="4">
    <source>
        <dbReference type="Google" id="ProtNLM"/>
    </source>
</evidence>
<name>A0ABQ5BIM5_9ASTR</name>
<protein>
    <recommendedName>
        <fullName evidence="4">Reverse transcriptase Ty1/copia-type domain-containing protein</fullName>
    </recommendedName>
</protein>
<evidence type="ECO:0000313" key="2">
    <source>
        <dbReference type="EMBL" id="GJT14680.1"/>
    </source>
</evidence>
<evidence type="ECO:0000256" key="1">
    <source>
        <dbReference type="SAM" id="MobiDB-lite"/>
    </source>
</evidence>